<accession>A0AAW1KIY0</accession>
<protein>
    <submittedName>
        <fullName evidence="1">Uncharacterized protein</fullName>
    </submittedName>
</protein>
<keyword evidence="2" id="KW-1185">Reference proteome</keyword>
<comment type="caution">
    <text evidence="1">The sequence shown here is derived from an EMBL/GenBank/DDBJ whole genome shotgun (WGS) entry which is preliminary data.</text>
</comment>
<name>A0AAW1KIY0_POPJA</name>
<dbReference type="EMBL" id="JASPKY010000215">
    <property type="protein sequence ID" value="KAK9719943.1"/>
    <property type="molecule type" value="Genomic_DNA"/>
</dbReference>
<sequence length="87" mass="9835">MYIEDNNQGGMPMSQMAIQEKAKSSFENLRREDTDESVNDVTFLKEAEVGEEASANDDAAKEYPSTLKLIIERGGYRPEQVFNVDEI</sequence>
<dbReference type="Proteomes" id="UP001458880">
    <property type="component" value="Unassembled WGS sequence"/>
</dbReference>
<reference evidence="1 2" key="1">
    <citation type="journal article" date="2024" name="BMC Genomics">
        <title>De novo assembly and annotation of Popillia japonica's genome with initial clues to its potential as an invasive pest.</title>
        <authorList>
            <person name="Cucini C."/>
            <person name="Boschi S."/>
            <person name="Funari R."/>
            <person name="Cardaioli E."/>
            <person name="Iannotti N."/>
            <person name="Marturano G."/>
            <person name="Paoli F."/>
            <person name="Bruttini M."/>
            <person name="Carapelli A."/>
            <person name="Frati F."/>
            <person name="Nardi F."/>
        </authorList>
    </citation>
    <scope>NUCLEOTIDE SEQUENCE [LARGE SCALE GENOMIC DNA]</scope>
    <source>
        <strain evidence="1">DMR45628</strain>
    </source>
</reference>
<gene>
    <name evidence="1" type="ORF">QE152_g22354</name>
</gene>
<evidence type="ECO:0000313" key="1">
    <source>
        <dbReference type="EMBL" id="KAK9719943.1"/>
    </source>
</evidence>
<organism evidence="1 2">
    <name type="scientific">Popillia japonica</name>
    <name type="common">Japanese beetle</name>
    <dbReference type="NCBI Taxonomy" id="7064"/>
    <lineage>
        <taxon>Eukaryota</taxon>
        <taxon>Metazoa</taxon>
        <taxon>Ecdysozoa</taxon>
        <taxon>Arthropoda</taxon>
        <taxon>Hexapoda</taxon>
        <taxon>Insecta</taxon>
        <taxon>Pterygota</taxon>
        <taxon>Neoptera</taxon>
        <taxon>Endopterygota</taxon>
        <taxon>Coleoptera</taxon>
        <taxon>Polyphaga</taxon>
        <taxon>Scarabaeiformia</taxon>
        <taxon>Scarabaeidae</taxon>
        <taxon>Rutelinae</taxon>
        <taxon>Popillia</taxon>
    </lineage>
</organism>
<evidence type="ECO:0000313" key="2">
    <source>
        <dbReference type="Proteomes" id="UP001458880"/>
    </source>
</evidence>
<dbReference type="AlphaFoldDB" id="A0AAW1KIY0"/>
<proteinExistence type="predicted"/>